<evidence type="ECO:0000259" key="1">
    <source>
        <dbReference type="PROSITE" id="PS51186"/>
    </source>
</evidence>
<reference evidence="2 3" key="1">
    <citation type="submission" date="2017-03" db="EMBL/GenBank/DDBJ databases">
        <title>Draft genome sequence of Streptomyces scabrisporus NF3, endophyte isolated from Amphipterygium adstringens.</title>
        <authorList>
            <person name="Vazquez M."/>
            <person name="Ceapa C.D."/>
            <person name="Rodriguez Luna D."/>
            <person name="Sanchez Esquivel S."/>
        </authorList>
    </citation>
    <scope>NUCLEOTIDE SEQUENCE [LARGE SCALE GENOMIC DNA]</scope>
    <source>
        <strain evidence="2 3">NF3</strain>
    </source>
</reference>
<dbReference type="Proteomes" id="UP000190037">
    <property type="component" value="Unassembled WGS sequence"/>
</dbReference>
<proteinExistence type="predicted"/>
<protein>
    <recommendedName>
        <fullName evidence="1">N-acetyltransferase domain-containing protein</fullName>
    </recommendedName>
</protein>
<name>A0A1T3NJR8_9ACTN</name>
<dbReference type="Pfam" id="PF00583">
    <property type="entry name" value="Acetyltransf_1"/>
    <property type="match status" value="1"/>
</dbReference>
<dbReference type="PROSITE" id="PS51186">
    <property type="entry name" value="GNAT"/>
    <property type="match status" value="1"/>
</dbReference>
<dbReference type="Gene3D" id="3.40.630.30">
    <property type="match status" value="1"/>
</dbReference>
<sequence>MRPLNRTSHHRGLHRMRGFSFTMRKAHPTDVNQFMTLIALADPDHPDPYGEAREFVLTRHGAPLEGEGLLALVAVDETGKLVGALLAGIPKWVFTHVGIPTQFEIPLSRRVANVHGVAVHPEYRYKGVGRSLIRQAEEEFKAAGWRVMTLEHPAHLDDYYARLGYTNHNAIVVNLPSSLISVRIDDTRVSARSLHPRARLASVFGIPGPVINGLLPGTDMPENAWFDGRRLRS</sequence>
<dbReference type="PANTHER" id="PTHR43072">
    <property type="entry name" value="N-ACETYLTRANSFERASE"/>
    <property type="match status" value="1"/>
</dbReference>
<accession>A0A1T3NJR8</accession>
<keyword evidence="3" id="KW-1185">Reference proteome</keyword>
<feature type="domain" description="N-acetyltransferase" evidence="1">
    <location>
        <begin position="21"/>
        <end position="185"/>
    </location>
</feature>
<comment type="caution">
    <text evidence="2">The sequence shown here is derived from an EMBL/GenBank/DDBJ whole genome shotgun (WGS) entry which is preliminary data.</text>
</comment>
<gene>
    <name evidence="2" type="ORF">B4N89_46170</name>
</gene>
<dbReference type="CDD" id="cd04301">
    <property type="entry name" value="NAT_SF"/>
    <property type="match status" value="1"/>
</dbReference>
<dbReference type="AlphaFoldDB" id="A0A1T3NJR8"/>
<evidence type="ECO:0000313" key="3">
    <source>
        <dbReference type="Proteomes" id="UP000190037"/>
    </source>
</evidence>
<dbReference type="InterPro" id="IPR000182">
    <property type="entry name" value="GNAT_dom"/>
</dbReference>
<evidence type="ECO:0000313" key="2">
    <source>
        <dbReference type="EMBL" id="OPC76861.1"/>
    </source>
</evidence>
<organism evidence="2 3">
    <name type="scientific">Embleya scabrispora</name>
    <dbReference type="NCBI Taxonomy" id="159449"/>
    <lineage>
        <taxon>Bacteria</taxon>
        <taxon>Bacillati</taxon>
        <taxon>Actinomycetota</taxon>
        <taxon>Actinomycetes</taxon>
        <taxon>Kitasatosporales</taxon>
        <taxon>Streptomycetaceae</taxon>
        <taxon>Embleya</taxon>
    </lineage>
</organism>
<dbReference type="EMBL" id="MWQN01000005">
    <property type="protein sequence ID" value="OPC76861.1"/>
    <property type="molecule type" value="Genomic_DNA"/>
</dbReference>
<dbReference type="InterPro" id="IPR016181">
    <property type="entry name" value="Acyl_CoA_acyltransferase"/>
</dbReference>
<dbReference type="GO" id="GO:0016747">
    <property type="term" value="F:acyltransferase activity, transferring groups other than amino-acyl groups"/>
    <property type="evidence" value="ECO:0007669"/>
    <property type="project" value="InterPro"/>
</dbReference>
<dbReference type="SUPFAM" id="SSF55729">
    <property type="entry name" value="Acyl-CoA N-acyltransferases (Nat)"/>
    <property type="match status" value="1"/>
</dbReference>